<sequence length="158" mass="17447">MTLDSKNIITKIQAFSLIELIIVIIVITLLSGAGFGVYSRYVQSSRDDRRMSDAITIQQALEDYRKSNINDSFPLAVTTLVPDFLQVVPQDPQTHSAYSLYYRPIPAAPVACTDSLVAPVIACTSYSFAVFLEASDHYLYLTPYTVDNFPNSVATPAL</sequence>
<feature type="transmembrane region" description="Helical" evidence="1">
    <location>
        <begin position="20"/>
        <end position="41"/>
    </location>
</feature>
<proteinExistence type="predicted"/>
<dbReference type="NCBIfam" id="TIGR02532">
    <property type="entry name" value="IV_pilin_GFxxxE"/>
    <property type="match status" value="1"/>
</dbReference>
<organism evidence="2 3">
    <name type="scientific">Candidatus Roizmanbacteria bacterium RIFCSPLOWO2_01_FULL_41_22</name>
    <dbReference type="NCBI Taxonomy" id="1802067"/>
    <lineage>
        <taxon>Bacteria</taxon>
        <taxon>Candidatus Roizmaniibacteriota</taxon>
    </lineage>
</organism>
<dbReference type="SUPFAM" id="SSF54523">
    <property type="entry name" value="Pili subunits"/>
    <property type="match status" value="1"/>
</dbReference>
<dbReference type="InterPro" id="IPR012902">
    <property type="entry name" value="N_methyl_site"/>
</dbReference>
<name>A0A1F7J8W8_9BACT</name>
<evidence type="ECO:0000313" key="3">
    <source>
        <dbReference type="Proteomes" id="UP000176480"/>
    </source>
</evidence>
<dbReference type="EMBL" id="MGAR01000015">
    <property type="protein sequence ID" value="OGK52068.1"/>
    <property type="molecule type" value="Genomic_DNA"/>
</dbReference>
<reference evidence="2 3" key="1">
    <citation type="journal article" date="2016" name="Nat. Commun.">
        <title>Thousands of microbial genomes shed light on interconnected biogeochemical processes in an aquifer system.</title>
        <authorList>
            <person name="Anantharaman K."/>
            <person name="Brown C.T."/>
            <person name="Hug L.A."/>
            <person name="Sharon I."/>
            <person name="Castelle C.J."/>
            <person name="Probst A.J."/>
            <person name="Thomas B.C."/>
            <person name="Singh A."/>
            <person name="Wilkins M.J."/>
            <person name="Karaoz U."/>
            <person name="Brodie E.L."/>
            <person name="Williams K.H."/>
            <person name="Hubbard S.S."/>
            <person name="Banfield J.F."/>
        </authorList>
    </citation>
    <scope>NUCLEOTIDE SEQUENCE [LARGE SCALE GENOMIC DNA]</scope>
</reference>
<accession>A0A1F7J8W8</accession>
<evidence type="ECO:0000256" key="1">
    <source>
        <dbReference type="SAM" id="Phobius"/>
    </source>
</evidence>
<dbReference type="InterPro" id="IPR045584">
    <property type="entry name" value="Pilin-like"/>
</dbReference>
<dbReference type="STRING" id="1802067.A2966_03695"/>
<dbReference type="Proteomes" id="UP000176480">
    <property type="component" value="Unassembled WGS sequence"/>
</dbReference>
<protein>
    <recommendedName>
        <fullName evidence="4">Type II secretion system protein GspG C-terminal domain-containing protein</fullName>
    </recommendedName>
</protein>
<dbReference type="AlphaFoldDB" id="A0A1F7J8W8"/>
<keyword evidence="1" id="KW-1133">Transmembrane helix</keyword>
<gene>
    <name evidence="2" type="ORF">A2966_03695</name>
</gene>
<evidence type="ECO:0000313" key="2">
    <source>
        <dbReference type="EMBL" id="OGK52068.1"/>
    </source>
</evidence>
<keyword evidence="1" id="KW-0472">Membrane</keyword>
<dbReference type="Gene3D" id="3.30.700.10">
    <property type="entry name" value="Glycoprotein, Type 4 Pilin"/>
    <property type="match status" value="1"/>
</dbReference>
<comment type="caution">
    <text evidence="2">The sequence shown here is derived from an EMBL/GenBank/DDBJ whole genome shotgun (WGS) entry which is preliminary data.</text>
</comment>
<keyword evidence="1" id="KW-0812">Transmembrane</keyword>
<evidence type="ECO:0008006" key="4">
    <source>
        <dbReference type="Google" id="ProtNLM"/>
    </source>
</evidence>